<sequence length="173" mass="19523">MGDIQGFVGKIRMDTRVELCQHKIIEKMLEWFNVEECKTCLIPMEDRIEVRDTGAVVDVPFRKLVGSFSYISQISRSNTTFETSYLSWFLDYPTRSVWNAAKRALSYLKGRMGSNVIYKNAQKNMTKSLSMQIQTEKCSGALSSAGVEYIAGSLAATELLYLKDLLSKFVGST</sequence>
<feature type="non-terminal residue" evidence="1">
    <location>
        <position position="173"/>
    </location>
</feature>
<protein>
    <submittedName>
        <fullName evidence="1">Uncharacterized protein</fullName>
    </submittedName>
</protein>
<gene>
    <name evidence="1" type="ORF">PR048_002053</name>
</gene>
<proteinExistence type="predicted"/>
<evidence type="ECO:0000313" key="1">
    <source>
        <dbReference type="EMBL" id="KAJ8896708.1"/>
    </source>
</evidence>
<name>A0ABQ9ILP3_9NEOP</name>
<accession>A0ABQ9ILP3</accession>
<comment type="caution">
    <text evidence="1">The sequence shown here is derived from an EMBL/GenBank/DDBJ whole genome shotgun (WGS) entry which is preliminary data.</text>
</comment>
<organism evidence="1 2">
    <name type="scientific">Dryococelus australis</name>
    <dbReference type="NCBI Taxonomy" id="614101"/>
    <lineage>
        <taxon>Eukaryota</taxon>
        <taxon>Metazoa</taxon>
        <taxon>Ecdysozoa</taxon>
        <taxon>Arthropoda</taxon>
        <taxon>Hexapoda</taxon>
        <taxon>Insecta</taxon>
        <taxon>Pterygota</taxon>
        <taxon>Neoptera</taxon>
        <taxon>Polyneoptera</taxon>
        <taxon>Phasmatodea</taxon>
        <taxon>Verophasmatodea</taxon>
        <taxon>Anareolatae</taxon>
        <taxon>Phasmatidae</taxon>
        <taxon>Eurycanthinae</taxon>
        <taxon>Dryococelus</taxon>
    </lineage>
</organism>
<dbReference type="Proteomes" id="UP001159363">
    <property type="component" value="Chromosome 1"/>
</dbReference>
<dbReference type="EMBL" id="JARBHB010000001">
    <property type="protein sequence ID" value="KAJ8896708.1"/>
    <property type="molecule type" value="Genomic_DNA"/>
</dbReference>
<keyword evidence="2" id="KW-1185">Reference proteome</keyword>
<evidence type="ECO:0000313" key="2">
    <source>
        <dbReference type="Proteomes" id="UP001159363"/>
    </source>
</evidence>
<reference evidence="1 2" key="1">
    <citation type="submission" date="2023-02" db="EMBL/GenBank/DDBJ databases">
        <title>LHISI_Scaffold_Assembly.</title>
        <authorList>
            <person name="Stuart O.P."/>
            <person name="Cleave R."/>
            <person name="Magrath M.J.L."/>
            <person name="Mikheyev A.S."/>
        </authorList>
    </citation>
    <scope>NUCLEOTIDE SEQUENCE [LARGE SCALE GENOMIC DNA]</scope>
    <source>
        <strain evidence="1">Daus_M_001</strain>
        <tissue evidence="1">Leg muscle</tissue>
    </source>
</reference>